<evidence type="ECO:0000313" key="2">
    <source>
        <dbReference type="Proteomes" id="UP000293689"/>
    </source>
</evidence>
<dbReference type="KEGG" id="vg:77418117"/>
<sequence>MTHYRYVTLEQALNDFANDWISVCYGGDYCAPVKRETE</sequence>
<accession>A0A481W568</accession>
<dbReference type="EMBL" id="MK479295">
    <property type="protein sequence ID" value="QBJ03997.1"/>
    <property type="molecule type" value="Genomic_DNA"/>
</dbReference>
<keyword evidence="2" id="KW-1185">Reference proteome</keyword>
<protein>
    <submittedName>
        <fullName evidence="1">Uncharacterized protein</fullName>
    </submittedName>
</protein>
<name>A0A481W568_9CAUD</name>
<dbReference type="RefSeq" id="YP_010582440.1">
    <property type="nucleotide sequence ID" value="NC_069151.1"/>
</dbReference>
<proteinExistence type="predicted"/>
<evidence type="ECO:0000313" key="1">
    <source>
        <dbReference type="EMBL" id="QBJ03997.1"/>
    </source>
</evidence>
<organism evidence="1 2">
    <name type="scientific">Salmonella phage vB_SenS_SE1</name>
    <dbReference type="NCBI Taxonomy" id="2530161"/>
    <lineage>
        <taxon>Viruses</taxon>
        <taxon>Duplodnaviria</taxon>
        <taxon>Heunggongvirae</taxon>
        <taxon>Uroviricota</taxon>
        <taxon>Caudoviricetes</taxon>
        <taxon>Sarkviridae</taxon>
        <taxon>Guernseyvirinae</taxon>
        <taxon>Cornellvirus</taxon>
        <taxon>Cornellvirus SE1</taxon>
    </lineage>
</organism>
<dbReference type="GeneID" id="77418117"/>
<reference evidence="2" key="1">
    <citation type="submission" date="2019-02" db="EMBL/GenBank/DDBJ databases">
        <title>Complete genome of phage SEE-1.</title>
        <authorList>
            <person name="Lu M."/>
        </authorList>
    </citation>
    <scope>NUCLEOTIDE SEQUENCE [LARGE SCALE GENOMIC DNA]</scope>
</reference>
<dbReference type="Proteomes" id="UP000293689">
    <property type="component" value="Segment"/>
</dbReference>